<keyword evidence="1" id="KW-0812">Transmembrane</keyword>
<keyword evidence="3" id="KW-1185">Reference proteome</keyword>
<evidence type="ECO:0000313" key="2">
    <source>
        <dbReference type="EMBL" id="KAG9346591.1"/>
    </source>
</evidence>
<feature type="non-terminal residue" evidence="2">
    <location>
        <position position="1"/>
    </location>
</feature>
<keyword evidence="1" id="KW-0472">Membrane</keyword>
<reference evidence="2" key="1">
    <citation type="thesis" date="2021" institute="BYU ScholarsArchive" country="Provo, UT, USA">
        <title>Applications of and Algorithms for Genome Assembly and Genomic Analyses with an Emphasis on Marine Teleosts.</title>
        <authorList>
            <person name="Pickett B.D."/>
        </authorList>
    </citation>
    <scope>NUCLEOTIDE SEQUENCE</scope>
    <source>
        <strain evidence="2">HI-2016</strain>
    </source>
</reference>
<organism evidence="2 3">
    <name type="scientific">Albula glossodonta</name>
    <name type="common">roundjaw bonefish</name>
    <dbReference type="NCBI Taxonomy" id="121402"/>
    <lineage>
        <taxon>Eukaryota</taxon>
        <taxon>Metazoa</taxon>
        <taxon>Chordata</taxon>
        <taxon>Craniata</taxon>
        <taxon>Vertebrata</taxon>
        <taxon>Euteleostomi</taxon>
        <taxon>Actinopterygii</taxon>
        <taxon>Neopterygii</taxon>
        <taxon>Teleostei</taxon>
        <taxon>Albuliformes</taxon>
        <taxon>Albulidae</taxon>
        <taxon>Albula</taxon>
    </lineage>
</organism>
<accession>A0A8T2P5N8</accession>
<dbReference type="Proteomes" id="UP000824540">
    <property type="component" value="Unassembled WGS sequence"/>
</dbReference>
<dbReference type="AlphaFoldDB" id="A0A8T2P5N8"/>
<dbReference type="EMBL" id="JAFBMS010000015">
    <property type="protein sequence ID" value="KAG9346591.1"/>
    <property type="molecule type" value="Genomic_DNA"/>
</dbReference>
<keyword evidence="1" id="KW-1133">Transmembrane helix</keyword>
<feature type="transmembrane region" description="Helical" evidence="1">
    <location>
        <begin position="29"/>
        <end position="48"/>
    </location>
</feature>
<proteinExistence type="predicted"/>
<sequence length="196" mass="21425">MPCSLPPPPPHPLLFLSLSLLVVHVPEEWFIIATFGLLSALTLCYMIIKATVSFSTNELRWICTMRTSPEGSSVSIARRAPSPQSGSFWGGVGLNSNGRQQTTYYCCRMSSGMHLNDDTRSVAAFLMSSTSTLPVYARYSLSTFSVSTIACRSTVTHKGRGYVRVGRAISASNTTAQLTAHGVKSKQQAFRLRNRP</sequence>
<protein>
    <submittedName>
        <fullName evidence="2">Uncharacterized protein</fullName>
    </submittedName>
</protein>
<evidence type="ECO:0000313" key="3">
    <source>
        <dbReference type="Proteomes" id="UP000824540"/>
    </source>
</evidence>
<name>A0A8T2P5N8_9TELE</name>
<comment type="caution">
    <text evidence="2">The sequence shown here is derived from an EMBL/GenBank/DDBJ whole genome shotgun (WGS) entry which is preliminary data.</text>
</comment>
<evidence type="ECO:0000256" key="1">
    <source>
        <dbReference type="SAM" id="Phobius"/>
    </source>
</evidence>
<dbReference type="OrthoDB" id="5357315at2759"/>
<gene>
    <name evidence="2" type="ORF">JZ751_006902</name>
</gene>